<accession>A0A438ELK3</accession>
<dbReference type="AlphaFoldDB" id="A0A438ELK3"/>
<sequence length="78" mass="8494">MFDSGLSIIQKYNPDATLLAHKNTMCRIGKGDWSLGYTSVSGNEEICIGGQRLHVIFAPLEGNLKEGSFSWTTAGLMD</sequence>
<organism evidence="1 2">
    <name type="scientific">Vitis vinifera</name>
    <name type="common">Grape</name>
    <dbReference type="NCBI Taxonomy" id="29760"/>
    <lineage>
        <taxon>Eukaryota</taxon>
        <taxon>Viridiplantae</taxon>
        <taxon>Streptophyta</taxon>
        <taxon>Embryophyta</taxon>
        <taxon>Tracheophyta</taxon>
        <taxon>Spermatophyta</taxon>
        <taxon>Magnoliopsida</taxon>
        <taxon>eudicotyledons</taxon>
        <taxon>Gunneridae</taxon>
        <taxon>Pentapetalae</taxon>
        <taxon>rosids</taxon>
        <taxon>Vitales</taxon>
        <taxon>Vitaceae</taxon>
        <taxon>Viteae</taxon>
        <taxon>Vitis</taxon>
    </lineage>
</organism>
<dbReference type="InterPro" id="IPR050662">
    <property type="entry name" value="Sec-metab_biosynth-thioest"/>
</dbReference>
<reference evidence="1 2" key="1">
    <citation type="journal article" date="2018" name="PLoS Genet.">
        <title>Population sequencing reveals clonal diversity and ancestral inbreeding in the grapevine cultivar Chardonnay.</title>
        <authorList>
            <person name="Roach M.J."/>
            <person name="Johnson D.L."/>
            <person name="Bohlmann J."/>
            <person name="van Vuuren H.J."/>
            <person name="Jones S.J."/>
            <person name="Pretorius I.S."/>
            <person name="Schmidt S.A."/>
            <person name="Borneman A.R."/>
        </authorList>
    </citation>
    <scope>NUCLEOTIDE SEQUENCE [LARGE SCALE GENOMIC DNA]</scope>
    <source>
        <strain evidence="2">cv. Chardonnay</strain>
        <tissue evidence="1">Leaf</tissue>
    </source>
</reference>
<evidence type="ECO:0000313" key="1">
    <source>
        <dbReference type="EMBL" id="RVW48562.1"/>
    </source>
</evidence>
<comment type="caution">
    <text evidence="1">The sequence shown here is derived from an EMBL/GenBank/DDBJ whole genome shotgun (WGS) entry which is preliminary data.</text>
</comment>
<name>A0A438ELK3_VITVI</name>
<gene>
    <name evidence="1" type="ORF">CK203_088459</name>
</gene>
<dbReference type="EMBL" id="QGNW01001250">
    <property type="protein sequence ID" value="RVW48562.1"/>
    <property type="molecule type" value="Genomic_DNA"/>
</dbReference>
<evidence type="ECO:0000313" key="2">
    <source>
        <dbReference type="Proteomes" id="UP000288805"/>
    </source>
</evidence>
<dbReference type="Proteomes" id="UP000288805">
    <property type="component" value="Unassembled WGS sequence"/>
</dbReference>
<dbReference type="PANTHER" id="PTHR23131:SF0">
    <property type="entry name" value="ENDORIBONUCLEASE LACTB2"/>
    <property type="match status" value="1"/>
</dbReference>
<protein>
    <submittedName>
        <fullName evidence="1">Uncharacterized protein</fullName>
    </submittedName>
</protein>
<dbReference type="PANTHER" id="PTHR23131">
    <property type="entry name" value="ENDORIBONUCLEASE LACTB2"/>
    <property type="match status" value="1"/>
</dbReference>
<proteinExistence type="predicted"/>